<feature type="transmembrane region" description="Helical" evidence="1">
    <location>
        <begin position="173"/>
        <end position="192"/>
    </location>
</feature>
<keyword evidence="1" id="KW-0812">Transmembrane</keyword>
<comment type="caution">
    <text evidence="2">The sequence shown here is derived from an EMBL/GenBank/DDBJ whole genome shotgun (WGS) entry which is preliminary data.</text>
</comment>
<protein>
    <recommendedName>
        <fullName evidence="3">PEP-CTERM protein-sorting domain-containing protein</fullName>
    </recommendedName>
</protein>
<evidence type="ECO:0000313" key="2">
    <source>
        <dbReference type="EMBL" id="KKN57600.1"/>
    </source>
</evidence>
<evidence type="ECO:0008006" key="3">
    <source>
        <dbReference type="Google" id="ProtNLM"/>
    </source>
</evidence>
<name>A0A0F9RM03_9ZZZZ</name>
<reference evidence="2" key="1">
    <citation type="journal article" date="2015" name="Nature">
        <title>Complex archaea that bridge the gap between prokaryotes and eukaryotes.</title>
        <authorList>
            <person name="Spang A."/>
            <person name="Saw J.H."/>
            <person name="Jorgensen S.L."/>
            <person name="Zaremba-Niedzwiedzka K."/>
            <person name="Martijn J."/>
            <person name="Lind A.E."/>
            <person name="van Eijk R."/>
            <person name="Schleper C."/>
            <person name="Guy L."/>
            <person name="Ettema T.J."/>
        </authorList>
    </citation>
    <scope>NUCLEOTIDE SEQUENCE</scope>
</reference>
<accession>A0A0F9RM03</accession>
<proteinExistence type="predicted"/>
<organism evidence="2">
    <name type="scientific">marine sediment metagenome</name>
    <dbReference type="NCBI Taxonomy" id="412755"/>
    <lineage>
        <taxon>unclassified sequences</taxon>
        <taxon>metagenomes</taxon>
        <taxon>ecological metagenomes</taxon>
    </lineage>
</organism>
<sequence length="199" mass="20449">MKKVLLATALLATSFGASAATISSLNDNFDSISNSTLNIPSSGLANWDVLNGTVDAISTPNSFGLSCNGGCIDLDGSSRNAGDLVSKSGFSAGLYSLSFDLSGNQRSGTDSLTVSFGDYLQTFTLASNAAWTNILISLVNVNEGDKLTFSHAGGDNIGILLDNVSVSSSVSAVPLPAAAFLFAPALFGFMGFRRKAKKA</sequence>
<dbReference type="EMBL" id="LAZR01000796">
    <property type="protein sequence ID" value="KKN57600.1"/>
    <property type="molecule type" value="Genomic_DNA"/>
</dbReference>
<gene>
    <name evidence="2" type="ORF">LCGC14_0560440</name>
</gene>
<keyword evidence="1" id="KW-1133">Transmembrane helix</keyword>
<evidence type="ECO:0000256" key="1">
    <source>
        <dbReference type="SAM" id="Phobius"/>
    </source>
</evidence>
<dbReference type="AlphaFoldDB" id="A0A0F9RM03"/>
<keyword evidence="1" id="KW-0472">Membrane</keyword>